<feature type="domain" description="L,D-TPase catalytic" evidence="8">
    <location>
        <begin position="320"/>
        <end position="454"/>
    </location>
</feature>
<feature type="domain" description="LysM" evidence="7">
    <location>
        <begin position="166"/>
        <end position="210"/>
    </location>
</feature>
<dbReference type="CDD" id="cd16913">
    <property type="entry name" value="YkuD_like"/>
    <property type="match status" value="1"/>
</dbReference>
<evidence type="ECO:0000259" key="8">
    <source>
        <dbReference type="PROSITE" id="PS52029"/>
    </source>
</evidence>
<evidence type="ECO:0000256" key="5">
    <source>
        <dbReference type="ARBA" id="ARBA00023316"/>
    </source>
</evidence>
<feature type="domain" description="LysM" evidence="7">
    <location>
        <begin position="94"/>
        <end position="138"/>
    </location>
</feature>
<dbReference type="InterPro" id="IPR038063">
    <property type="entry name" value="Transpep_catalytic_dom"/>
</dbReference>
<dbReference type="SMART" id="SM00257">
    <property type="entry name" value="LysM"/>
    <property type="match status" value="4"/>
</dbReference>
<dbReference type="UniPathway" id="UPA00219"/>
<organism evidence="9">
    <name type="scientific">Caldilineaceae bacterium SB0675_bin_29</name>
    <dbReference type="NCBI Taxonomy" id="2605266"/>
    <lineage>
        <taxon>Bacteria</taxon>
        <taxon>Bacillati</taxon>
        <taxon>Chloroflexota</taxon>
        <taxon>Caldilineae</taxon>
        <taxon>Caldilineales</taxon>
        <taxon>Caldilineaceae</taxon>
    </lineage>
</organism>
<protein>
    <submittedName>
        <fullName evidence="9">LysM peptidoglycan-binding domain-containing protein</fullName>
    </submittedName>
</protein>
<dbReference type="GO" id="GO:0008360">
    <property type="term" value="P:regulation of cell shape"/>
    <property type="evidence" value="ECO:0007669"/>
    <property type="project" value="UniProtKB-UniRule"/>
</dbReference>
<sequence length="455" mass="50035">MRRLIKPLVRGTLAFMFAGSATISSIRDAAAYEVHIVQPGETLSEIAKQYGTTVASLRQLNSLQDANFVWYGQRLVIDQGGSVFAEPQRAGGYQLYRVKAGDSLTKLARRYGFSVTQLAQLNGISPLRWLYSGQQLRLPVSPTSVQASRPAAPVSATGRINLEEFQRYTVQPGDTLTRLAKQHGISLSRLMSINGLSLARWLYVGQVLLLPTEAESTVIQPAQQPAPPVPALQPAPPVSAMVPGQSHGAVHTVQTGQSLKDIAGQYGVNHASLAKLNNLANNSILEAGQSLRIPSENALELLEGMKHRLDQSRYPTSTERWVEVDLSEQMAVAYEGATPVKAFVVSTGVGNTPTVQGTFRIWAKIAMQDMRGGSRAAGTYYHLRDVKNVQYFHRSYGFHGTYWHDNYGTPMSRGCINMTNEDAKWLFDWTSPAVYDDDWLFSNNANPGTLVMVHE</sequence>
<evidence type="ECO:0000256" key="1">
    <source>
        <dbReference type="ARBA" id="ARBA00004752"/>
    </source>
</evidence>
<dbReference type="PROSITE" id="PS51782">
    <property type="entry name" value="LYSM"/>
    <property type="match status" value="4"/>
</dbReference>
<dbReference type="InterPro" id="IPR036779">
    <property type="entry name" value="LysM_dom_sf"/>
</dbReference>
<keyword evidence="3 6" id="KW-0133">Cell shape</keyword>
<feature type="domain" description="LysM" evidence="7">
    <location>
        <begin position="33"/>
        <end position="77"/>
    </location>
</feature>
<keyword evidence="5 6" id="KW-0961">Cell wall biogenesis/degradation</keyword>
<feature type="active site" description="Proton donor/acceptor" evidence="6">
    <location>
        <position position="399"/>
    </location>
</feature>
<dbReference type="PANTHER" id="PTHR33734">
    <property type="entry name" value="LYSM DOMAIN-CONTAINING GPI-ANCHORED PROTEIN 2"/>
    <property type="match status" value="1"/>
</dbReference>
<proteinExistence type="predicted"/>
<feature type="domain" description="LysM" evidence="7">
    <location>
        <begin position="249"/>
        <end position="293"/>
    </location>
</feature>
<dbReference type="Gene3D" id="2.40.440.10">
    <property type="entry name" value="L,D-transpeptidase catalytic domain-like"/>
    <property type="match status" value="1"/>
</dbReference>
<accession>A0A6B1FW48</accession>
<dbReference type="GO" id="GO:0016740">
    <property type="term" value="F:transferase activity"/>
    <property type="evidence" value="ECO:0007669"/>
    <property type="project" value="UniProtKB-KW"/>
</dbReference>
<gene>
    <name evidence="9" type="ORF">F4148_08715</name>
</gene>
<comment type="pathway">
    <text evidence="1 6">Cell wall biogenesis; peptidoglycan biosynthesis.</text>
</comment>
<dbReference type="EMBL" id="VYDA01000326">
    <property type="protein sequence ID" value="MYH61832.1"/>
    <property type="molecule type" value="Genomic_DNA"/>
</dbReference>
<evidence type="ECO:0000313" key="9">
    <source>
        <dbReference type="EMBL" id="MYH61832.1"/>
    </source>
</evidence>
<name>A0A6B1FW48_9CHLR</name>
<feature type="active site" description="Nucleophile" evidence="6">
    <location>
        <position position="415"/>
    </location>
</feature>
<keyword evidence="4 6" id="KW-0573">Peptidoglycan synthesis</keyword>
<dbReference type="Pfam" id="PF03734">
    <property type="entry name" value="YkuD"/>
    <property type="match status" value="1"/>
</dbReference>
<dbReference type="Gene3D" id="3.10.350.10">
    <property type="entry name" value="LysM domain"/>
    <property type="match status" value="4"/>
</dbReference>
<dbReference type="InterPro" id="IPR005490">
    <property type="entry name" value="LD_TPept_cat_dom"/>
</dbReference>
<evidence type="ECO:0000256" key="3">
    <source>
        <dbReference type="ARBA" id="ARBA00022960"/>
    </source>
</evidence>
<dbReference type="CDD" id="cd00118">
    <property type="entry name" value="LysM"/>
    <property type="match status" value="4"/>
</dbReference>
<dbReference type="PANTHER" id="PTHR33734:SF22">
    <property type="entry name" value="MEMBRANE-BOUND LYTIC MUREIN TRANSGLYCOSYLASE D"/>
    <property type="match status" value="1"/>
</dbReference>
<dbReference type="PROSITE" id="PS52029">
    <property type="entry name" value="LD_TPASE"/>
    <property type="match status" value="1"/>
</dbReference>
<evidence type="ECO:0000256" key="6">
    <source>
        <dbReference type="PROSITE-ProRule" id="PRU01373"/>
    </source>
</evidence>
<dbReference type="AlphaFoldDB" id="A0A6B1FW48"/>
<evidence type="ECO:0000256" key="4">
    <source>
        <dbReference type="ARBA" id="ARBA00022984"/>
    </source>
</evidence>
<evidence type="ECO:0000256" key="2">
    <source>
        <dbReference type="ARBA" id="ARBA00022679"/>
    </source>
</evidence>
<reference evidence="9" key="1">
    <citation type="submission" date="2019-09" db="EMBL/GenBank/DDBJ databases">
        <title>Characterisation of the sponge microbiome using genome-centric metagenomics.</title>
        <authorList>
            <person name="Engelberts J.P."/>
            <person name="Robbins S.J."/>
            <person name="De Goeij J.M."/>
            <person name="Aranda M."/>
            <person name="Bell S.C."/>
            <person name="Webster N.S."/>
        </authorList>
    </citation>
    <scope>NUCLEOTIDE SEQUENCE</scope>
    <source>
        <strain evidence="9">SB0675_bin_29</strain>
    </source>
</reference>
<dbReference type="SUPFAM" id="SSF141523">
    <property type="entry name" value="L,D-transpeptidase catalytic domain-like"/>
    <property type="match status" value="1"/>
</dbReference>
<dbReference type="InterPro" id="IPR018392">
    <property type="entry name" value="LysM"/>
</dbReference>
<dbReference type="GO" id="GO:0071555">
    <property type="term" value="P:cell wall organization"/>
    <property type="evidence" value="ECO:0007669"/>
    <property type="project" value="UniProtKB-UniRule"/>
</dbReference>
<keyword evidence="2" id="KW-0808">Transferase</keyword>
<evidence type="ECO:0000259" key="7">
    <source>
        <dbReference type="PROSITE" id="PS51782"/>
    </source>
</evidence>
<comment type="caution">
    <text evidence="9">The sequence shown here is derived from an EMBL/GenBank/DDBJ whole genome shotgun (WGS) entry which is preliminary data.</text>
</comment>
<dbReference type="SUPFAM" id="SSF54106">
    <property type="entry name" value="LysM domain"/>
    <property type="match status" value="4"/>
</dbReference>
<dbReference type="GO" id="GO:0009252">
    <property type="term" value="P:peptidoglycan biosynthetic process"/>
    <property type="evidence" value="ECO:0007669"/>
    <property type="project" value="UniProtKB-UniPathway"/>
</dbReference>
<dbReference type="Pfam" id="PF01476">
    <property type="entry name" value="LysM"/>
    <property type="match status" value="4"/>
</dbReference>